<organism evidence="1 2">
    <name type="scientific">Synechococcus phage Syn5</name>
    <dbReference type="NCBI Taxonomy" id="2914003"/>
    <lineage>
        <taxon>Viruses</taxon>
        <taxon>Duplodnaviria</taxon>
        <taxon>Heunggongvirae</taxon>
        <taxon>Uroviricota</taxon>
        <taxon>Caudoviricetes</taxon>
        <taxon>Autographivirales</taxon>
        <taxon>Voetvirus</taxon>
        <taxon>Voetvirus syn5</taxon>
    </lineage>
</organism>
<proteinExistence type="predicted"/>
<dbReference type="InterPro" id="IPR012340">
    <property type="entry name" value="NA-bd_OB-fold"/>
</dbReference>
<dbReference type="EMBL" id="EF372997">
    <property type="protein sequence ID" value="ABP87928.1"/>
    <property type="molecule type" value="Genomic_DNA"/>
</dbReference>
<name>A4ZRA2_9CAUD</name>
<accession>A4ZRA2</accession>
<protein>
    <submittedName>
        <fullName evidence="1">SsDNA binding protein</fullName>
    </submittedName>
</protein>
<reference evidence="1 2" key="1">
    <citation type="journal article" date="2007" name="J. Mol. Biol.">
        <title>Genome sequence, structural proteins, and capsid organization of the cyanophage Syn5: a "horned" bacteriophage of marine synechococcus.</title>
        <authorList>
            <person name="Pope W.H."/>
            <person name="Weigele P.R."/>
            <person name="Chang J."/>
            <person name="Pedulla M.L."/>
            <person name="Ford M.E."/>
            <person name="Houtz J.M."/>
            <person name="Jiang W."/>
            <person name="Chiu W."/>
            <person name="Hatfull G.F."/>
            <person name="Hendrix R.W."/>
            <person name="King J."/>
        </authorList>
    </citation>
    <scope>NUCLEOTIDE SEQUENCE</scope>
</reference>
<dbReference type="SUPFAM" id="SSF50249">
    <property type="entry name" value="Nucleic acid-binding proteins"/>
    <property type="match status" value="1"/>
</dbReference>
<sequence length="192" mass="21066">MANRYVFNTTLEGFINVYEDSGKFNNRTFAYKFDAATLEQAEKDREELLKWAKSKATGRVQEAMTPWDDEGLCKYTYGAGDGSRKGKPEPIFVDSDGEVIDRNVLKDVRRGTKVRLIVQQKPYSMGPNVGTSLRVLGVQIIELATGNGAVDSGDLSVDDVAALFGKADGYKASEPAVRKAEDTVGDGDSYDF</sequence>
<gene>
    <name evidence="1" type="primary">21</name>
</gene>
<keyword evidence="2" id="KW-1185">Reference proteome</keyword>
<dbReference type="KEGG" id="vg:5220178"/>
<dbReference type="OrthoDB" id="16382at10239"/>
<dbReference type="Gene3D" id="2.40.50.140">
    <property type="entry name" value="Nucleic acid-binding proteins"/>
    <property type="match status" value="1"/>
</dbReference>
<evidence type="ECO:0000313" key="2">
    <source>
        <dbReference type="Proteomes" id="UP000000241"/>
    </source>
</evidence>
<dbReference type="Proteomes" id="UP000000241">
    <property type="component" value="Segment"/>
</dbReference>
<dbReference type="GeneID" id="5220178"/>
<evidence type="ECO:0000313" key="1">
    <source>
        <dbReference type="EMBL" id="ABP87928.1"/>
    </source>
</evidence>
<dbReference type="RefSeq" id="YP_001285430.1">
    <property type="nucleotide sequence ID" value="NC_009531.1"/>
</dbReference>